<dbReference type="RefSeq" id="XP_018298648.1">
    <property type="nucleotide sequence ID" value="XM_018438024.1"/>
</dbReference>
<dbReference type="OrthoDB" id="4087970at2759"/>
<dbReference type="Proteomes" id="UP000077315">
    <property type="component" value="Unassembled WGS sequence"/>
</dbReference>
<reference evidence="4" key="1">
    <citation type="submission" date="2015-06" db="EMBL/GenBank/DDBJ databases">
        <title>Expansion of signal transduction pathways in fungi by whole-genome duplication.</title>
        <authorList>
            <consortium name="DOE Joint Genome Institute"/>
            <person name="Corrochano L.M."/>
            <person name="Kuo A."/>
            <person name="Marcet-Houben M."/>
            <person name="Polaino S."/>
            <person name="Salamov A."/>
            <person name="Villalobos J.M."/>
            <person name="Alvarez M.I."/>
            <person name="Avalos J."/>
            <person name="Benito E.P."/>
            <person name="Benoit I."/>
            <person name="Burger G."/>
            <person name="Camino L.P."/>
            <person name="Canovas D."/>
            <person name="Cerda-Olmedo E."/>
            <person name="Cheng J.-F."/>
            <person name="Dominguez A."/>
            <person name="Elias M."/>
            <person name="Eslava A.P."/>
            <person name="Glaser F."/>
            <person name="Grimwood J."/>
            <person name="Gutierrez G."/>
            <person name="Heitman J."/>
            <person name="Henrissat B."/>
            <person name="Iturriaga E.A."/>
            <person name="Lang B.F."/>
            <person name="Lavin J.L."/>
            <person name="Lee S."/>
            <person name="Li W."/>
            <person name="Lindquist E."/>
            <person name="Lopez-Garcia S."/>
            <person name="Luque E.M."/>
            <person name="Marcos A.T."/>
            <person name="Martin J."/>
            <person name="McCluskey K."/>
            <person name="Medina H.R."/>
            <person name="Miralles-Duran A."/>
            <person name="Miyazaki A."/>
            <person name="Munoz-Torres E."/>
            <person name="Oguiza J.A."/>
            <person name="Ohm R."/>
            <person name="Olmedo M."/>
            <person name="Orejas M."/>
            <person name="Ortiz-Castellanos L."/>
            <person name="Pisabarro A.G."/>
            <person name="Rodriguez-Romero J."/>
            <person name="Ruiz-Herrera J."/>
            <person name="Ruiz-Vazquez R."/>
            <person name="Sanz C."/>
            <person name="Schackwitz W."/>
            <person name="Schmutz J."/>
            <person name="Shahriari M."/>
            <person name="Shelest E."/>
            <person name="Silva-Franco F."/>
            <person name="Soanes D."/>
            <person name="Syed K."/>
            <person name="Tagua V.G."/>
            <person name="Talbot N.J."/>
            <person name="Thon M."/>
            <person name="De vries R.P."/>
            <person name="Wiebenga A."/>
            <person name="Yadav J.S."/>
            <person name="Braun E.L."/>
            <person name="Baker S."/>
            <person name="Garre V."/>
            <person name="Horwitz B."/>
            <person name="Torres-Martinez S."/>
            <person name="Idnurm A."/>
            <person name="Herrera-Estrella A."/>
            <person name="Gabaldon T."/>
            <person name="Grigoriev I.V."/>
        </authorList>
    </citation>
    <scope>NUCLEOTIDE SEQUENCE [LARGE SCALE GENOMIC DNA]</scope>
    <source>
        <strain evidence="4">NRRL 1555(-)</strain>
    </source>
</reference>
<dbReference type="Pfam" id="PF10338">
    <property type="entry name" value="YBL028C_N"/>
    <property type="match status" value="1"/>
</dbReference>
<proteinExistence type="predicted"/>
<dbReference type="FunCoup" id="A0A167R143">
    <property type="interactions" value="9"/>
</dbReference>
<dbReference type="AlphaFoldDB" id="A0A167R143"/>
<feature type="region of interest" description="Disordered" evidence="1">
    <location>
        <begin position="36"/>
        <end position="98"/>
    </location>
</feature>
<organism evidence="3 4">
    <name type="scientific">Phycomyces blakesleeanus (strain ATCC 8743b / DSM 1359 / FGSC 10004 / NBRC 33097 / NRRL 1555)</name>
    <dbReference type="NCBI Taxonomy" id="763407"/>
    <lineage>
        <taxon>Eukaryota</taxon>
        <taxon>Fungi</taxon>
        <taxon>Fungi incertae sedis</taxon>
        <taxon>Mucoromycota</taxon>
        <taxon>Mucoromycotina</taxon>
        <taxon>Mucoromycetes</taxon>
        <taxon>Mucorales</taxon>
        <taxon>Phycomycetaceae</taxon>
        <taxon>Phycomyces</taxon>
    </lineage>
</organism>
<dbReference type="VEuPathDB" id="FungiDB:PHYBLDRAFT_178675"/>
<evidence type="ECO:0000259" key="2">
    <source>
        <dbReference type="Pfam" id="PF10338"/>
    </source>
</evidence>
<accession>A0A167R143</accession>
<sequence>MARSLRSHTKKRYRAIKREHVFKPVEDLRLQRLSEAQAEAAKKPNHGTTQEEHEAIKAEAEVAMVEDDKKVSTSGTRSGKQARKLREKKKKSKASSKW</sequence>
<name>A0A167R143_PHYB8</name>
<keyword evidence="4" id="KW-1185">Reference proteome</keyword>
<dbReference type="InterPro" id="IPR019434">
    <property type="entry name" value="DUF2423"/>
</dbReference>
<feature type="domain" description="DUF2423" evidence="2">
    <location>
        <begin position="1"/>
        <end position="44"/>
    </location>
</feature>
<dbReference type="EMBL" id="KV440971">
    <property type="protein sequence ID" value="OAD80608.1"/>
    <property type="molecule type" value="Genomic_DNA"/>
</dbReference>
<feature type="compositionally biased region" description="Basic residues" evidence="1">
    <location>
        <begin position="80"/>
        <end position="98"/>
    </location>
</feature>
<gene>
    <name evidence="3" type="ORF">PHYBLDRAFT_178675</name>
</gene>
<dbReference type="STRING" id="763407.A0A167R143"/>
<evidence type="ECO:0000256" key="1">
    <source>
        <dbReference type="SAM" id="MobiDB-lite"/>
    </source>
</evidence>
<evidence type="ECO:0000313" key="3">
    <source>
        <dbReference type="EMBL" id="OAD80608.1"/>
    </source>
</evidence>
<dbReference type="GeneID" id="28998930"/>
<evidence type="ECO:0000313" key="4">
    <source>
        <dbReference type="Proteomes" id="UP000077315"/>
    </source>
</evidence>
<protein>
    <recommendedName>
        <fullName evidence="2">DUF2423 domain-containing protein</fullName>
    </recommendedName>
</protein>
<dbReference type="InParanoid" id="A0A167R143"/>
<feature type="compositionally biased region" description="Basic and acidic residues" evidence="1">
    <location>
        <begin position="49"/>
        <end position="71"/>
    </location>
</feature>